<keyword evidence="5 7" id="KW-0413">Isomerase</keyword>
<organism evidence="7 8">
    <name type="scientific">Christiangramia oceanisediminis</name>
    <dbReference type="NCBI Taxonomy" id="2920386"/>
    <lineage>
        <taxon>Bacteria</taxon>
        <taxon>Pseudomonadati</taxon>
        <taxon>Bacteroidota</taxon>
        <taxon>Flavobacteriia</taxon>
        <taxon>Flavobacteriales</taxon>
        <taxon>Flavobacteriaceae</taxon>
        <taxon>Christiangramia</taxon>
    </lineage>
</organism>
<dbReference type="InterPro" id="IPR046357">
    <property type="entry name" value="PPIase_dom_sf"/>
</dbReference>
<name>A0A9X2RBK0_9FLAO</name>
<comment type="catalytic activity">
    <reaction evidence="1">
        <text>[protein]-peptidylproline (omega=180) = [protein]-peptidylproline (omega=0)</text>
        <dbReference type="Rhea" id="RHEA:16237"/>
        <dbReference type="Rhea" id="RHEA-COMP:10747"/>
        <dbReference type="Rhea" id="RHEA-COMP:10748"/>
        <dbReference type="ChEBI" id="CHEBI:83833"/>
        <dbReference type="ChEBI" id="CHEBI:83834"/>
        <dbReference type="EC" id="5.2.1.8"/>
    </reaction>
</comment>
<keyword evidence="3" id="KW-0732">Signal</keyword>
<dbReference type="PANTHER" id="PTHR47245">
    <property type="entry name" value="PEPTIDYLPROLYL ISOMERASE"/>
    <property type="match status" value="1"/>
</dbReference>
<dbReference type="Proteomes" id="UP001155280">
    <property type="component" value="Unassembled WGS sequence"/>
</dbReference>
<protein>
    <recommendedName>
        <fullName evidence="2">peptidylprolyl isomerase</fullName>
        <ecNumber evidence="2">5.2.1.8</ecNumber>
    </recommendedName>
</protein>
<evidence type="ECO:0000256" key="4">
    <source>
        <dbReference type="ARBA" id="ARBA00023110"/>
    </source>
</evidence>
<dbReference type="PANTHER" id="PTHR47245:SF1">
    <property type="entry name" value="FOLDASE PROTEIN PRSA"/>
    <property type="match status" value="1"/>
</dbReference>
<reference evidence="7" key="1">
    <citation type="submission" date="2022-07" db="EMBL/GenBank/DDBJ databases">
        <title>Gramela sediminis sp. nov., isolated from deep-sea sediment of the Indian Ocean.</title>
        <authorList>
            <person name="Shi H."/>
        </authorList>
    </citation>
    <scope>NUCLEOTIDE SEQUENCE</scope>
    <source>
        <strain evidence="7">GC03-9</strain>
    </source>
</reference>
<proteinExistence type="predicted"/>
<keyword evidence="4" id="KW-0697">Rotamase</keyword>
<dbReference type="InterPro" id="IPR000297">
    <property type="entry name" value="PPIase_PpiC"/>
</dbReference>
<evidence type="ECO:0000313" key="7">
    <source>
        <dbReference type="EMBL" id="MCP9200500.1"/>
    </source>
</evidence>
<dbReference type="Gene3D" id="3.10.50.40">
    <property type="match status" value="1"/>
</dbReference>
<evidence type="ECO:0000256" key="5">
    <source>
        <dbReference type="ARBA" id="ARBA00023235"/>
    </source>
</evidence>
<keyword evidence="8" id="KW-1185">Reference proteome</keyword>
<dbReference type="AlphaFoldDB" id="A0A9X2RBK0"/>
<evidence type="ECO:0000256" key="2">
    <source>
        <dbReference type="ARBA" id="ARBA00013194"/>
    </source>
</evidence>
<dbReference type="InterPro" id="IPR050245">
    <property type="entry name" value="PrsA_foldase"/>
</dbReference>
<dbReference type="EC" id="5.2.1.8" evidence="2"/>
<evidence type="ECO:0000256" key="1">
    <source>
        <dbReference type="ARBA" id="ARBA00000971"/>
    </source>
</evidence>
<feature type="domain" description="PpiC" evidence="6">
    <location>
        <begin position="115"/>
        <end position="242"/>
    </location>
</feature>
<dbReference type="EMBL" id="JANCNS010000002">
    <property type="protein sequence ID" value="MCP9200500.1"/>
    <property type="molecule type" value="Genomic_DNA"/>
</dbReference>
<sequence length="282" mass="32318">MQLLKKPIAQILIFGCCLAAILLIVFGAKNPGLEDKKVLIGNADVAQLIASWERTWKRLPTKEELDGLLQNHVREEILYREALNQDMDENNAMIRRGLIVQMNMLAESQAQDKKVSEEAIQAYYDLRKDQFMSSPEYTFTQLSFDQTSTEEEIEKIKQQLIEDGKQPDSDDLPGKQGMLQRDFDGARLYDLGRTFGEGFAEQLDELPQNTWAGPVKSGYGWHLVYIENIKASEPLPLTEVRDAIITELQYEEAEAAREQFYTELRQEYDVVYEGIAKDLVND</sequence>
<comment type="caution">
    <text evidence="7">The sequence shown here is derived from an EMBL/GenBank/DDBJ whole genome shotgun (WGS) entry which is preliminary data.</text>
</comment>
<evidence type="ECO:0000259" key="6">
    <source>
        <dbReference type="Pfam" id="PF13145"/>
    </source>
</evidence>
<dbReference type="Pfam" id="PF13145">
    <property type="entry name" value="Rotamase_2"/>
    <property type="match status" value="1"/>
</dbReference>
<evidence type="ECO:0000313" key="8">
    <source>
        <dbReference type="Proteomes" id="UP001155280"/>
    </source>
</evidence>
<dbReference type="RefSeq" id="WP_241551285.1">
    <property type="nucleotide sequence ID" value="NZ_JANCNS010000002.1"/>
</dbReference>
<dbReference type="GO" id="GO:0003755">
    <property type="term" value="F:peptidyl-prolyl cis-trans isomerase activity"/>
    <property type="evidence" value="ECO:0007669"/>
    <property type="project" value="UniProtKB-KW"/>
</dbReference>
<gene>
    <name evidence="7" type="ORF">MKO06_11305</name>
</gene>
<accession>A0A9X2RBK0</accession>
<dbReference type="Gene3D" id="1.10.4030.10">
    <property type="entry name" value="Porin chaperone SurA, peptide-binding domain"/>
    <property type="match status" value="1"/>
</dbReference>
<evidence type="ECO:0000256" key="3">
    <source>
        <dbReference type="ARBA" id="ARBA00022729"/>
    </source>
</evidence>